<dbReference type="EMBL" id="CAMXCT020000459">
    <property type="protein sequence ID" value="CAL1132502.1"/>
    <property type="molecule type" value="Genomic_DNA"/>
</dbReference>
<dbReference type="SMART" id="SM00248">
    <property type="entry name" value="ANK"/>
    <property type="match status" value="4"/>
</dbReference>
<keyword evidence="1" id="KW-0812">Transmembrane</keyword>
<dbReference type="Pfam" id="PF12796">
    <property type="entry name" value="Ank_2"/>
    <property type="match status" value="1"/>
</dbReference>
<feature type="transmembrane region" description="Helical" evidence="1">
    <location>
        <begin position="586"/>
        <end position="603"/>
    </location>
</feature>
<feature type="transmembrane region" description="Helical" evidence="1">
    <location>
        <begin position="623"/>
        <end position="644"/>
    </location>
</feature>
<feature type="non-terminal residue" evidence="2">
    <location>
        <position position="821"/>
    </location>
</feature>
<feature type="transmembrane region" description="Helical" evidence="1">
    <location>
        <begin position="467"/>
        <end position="489"/>
    </location>
</feature>
<dbReference type="InterPro" id="IPR002110">
    <property type="entry name" value="Ankyrin_rpt"/>
</dbReference>
<evidence type="ECO:0000313" key="4">
    <source>
        <dbReference type="EMBL" id="CAL4766439.1"/>
    </source>
</evidence>
<proteinExistence type="predicted"/>
<dbReference type="Proteomes" id="UP001152797">
    <property type="component" value="Unassembled WGS sequence"/>
</dbReference>
<dbReference type="PANTHER" id="PTHR24121:SF21">
    <property type="entry name" value="ANKYRIN REPEAT FAMILY PROTEIN"/>
    <property type="match status" value="1"/>
</dbReference>
<feature type="transmembrane region" description="Helical" evidence="1">
    <location>
        <begin position="682"/>
        <end position="703"/>
    </location>
</feature>
<evidence type="ECO:0000313" key="3">
    <source>
        <dbReference type="EMBL" id="CAL1132502.1"/>
    </source>
</evidence>
<gene>
    <name evidence="2" type="ORF">C1SCF055_LOCUS7102</name>
</gene>
<accession>A0A9P1BT37</accession>
<organism evidence="2">
    <name type="scientific">Cladocopium goreaui</name>
    <dbReference type="NCBI Taxonomy" id="2562237"/>
    <lineage>
        <taxon>Eukaryota</taxon>
        <taxon>Sar</taxon>
        <taxon>Alveolata</taxon>
        <taxon>Dinophyceae</taxon>
        <taxon>Suessiales</taxon>
        <taxon>Symbiodiniaceae</taxon>
        <taxon>Cladocopium</taxon>
    </lineage>
</organism>
<evidence type="ECO:0000256" key="1">
    <source>
        <dbReference type="SAM" id="Phobius"/>
    </source>
</evidence>
<dbReference type="EMBL" id="CAMXCT010000459">
    <property type="protein sequence ID" value="CAI3979127.1"/>
    <property type="molecule type" value="Genomic_DNA"/>
</dbReference>
<dbReference type="Gene3D" id="1.25.40.20">
    <property type="entry name" value="Ankyrin repeat-containing domain"/>
    <property type="match status" value="1"/>
</dbReference>
<evidence type="ECO:0000313" key="5">
    <source>
        <dbReference type="Proteomes" id="UP001152797"/>
    </source>
</evidence>
<reference evidence="3" key="2">
    <citation type="submission" date="2024-04" db="EMBL/GenBank/DDBJ databases">
        <authorList>
            <person name="Chen Y."/>
            <person name="Shah S."/>
            <person name="Dougan E. K."/>
            <person name="Thang M."/>
            <person name="Chan C."/>
        </authorList>
    </citation>
    <scope>NUCLEOTIDE SEQUENCE [LARGE SCALE GENOMIC DNA]</scope>
</reference>
<dbReference type="PANTHER" id="PTHR24121">
    <property type="entry name" value="NO MECHANORECEPTOR POTENTIAL C, ISOFORM D-RELATED"/>
    <property type="match status" value="1"/>
</dbReference>
<sequence>MLGTCCGDMAILPGSKTRSGYMLMETSMAVERVERIERQAEDQSTRSFHWLGRECYGSPLHVAALNGDFDEVQKILQETPHQINSRFTYFSSWGEKKQEGSGEAIHLAASRREEKVLRLLVSLGAKISSKVTRGGENNYDVLHAAVYAEGKGGSSSMVSYLLEMKADPRELNANGFSTLHLAHQTGSVDLIKLLYKAIPNWPEFEDSCANDDRAGLPLEIGIHFDKMSEIELAETAPLTRRSLKLLIYQLPRCIPKFLQRMGADALNDIDLSEDGGDGEDGREDGRMDGKSIARFIEPEDIARLMRECPEAACALLDYCSLKPKVMSGHNPLPTRVSFAPRTWTQGLQKSLNLQNDLLVFHKEAEVWEYDTSNFTMPEWHSAITERKTPYNRKNHKEIVRDERRRRRMARRDAEIKVCHVPNLLTAEYFQAIIDASEADPAYARFDNDVVRSSIHYAFWHGACMYDVFQVAMSFWAVLILVFETCMLVFEEDVHVRDSRRLHPGSTWQAPKGEDLTDGGGCLLCDLHVATSWIAAKGLVDFLMEVLQFLGCYTMGQPTSYFTLGNIFDVFRSVAQQMLFWHPGRKIVNVVVIFCLWLRLLEVFSTAEKVARAILPIRDLAKGLAPALVVFSVGYFAFAHALFAIRDSNQPVWGQVFHDSFLTLITASIPEDSTHVSMDELCLCYLAVLMFSIFFLNIFIGVIGELYESEKGRSGLTFQELRAQSVLSFQLRAQILPSALCNATLAQVMASIIFCIIVGIQLFCVVTRWRLPHCEMIFTFLQLAMIVCVFQRPDEDWRSRDKGSVNKYLWICKPAPDGDEEA</sequence>
<feature type="transmembrane region" description="Helical" evidence="1">
    <location>
        <begin position="744"/>
        <end position="763"/>
    </location>
</feature>
<name>A0A9P1BT37_9DINO</name>
<dbReference type="GO" id="GO:0016020">
    <property type="term" value="C:membrane"/>
    <property type="evidence" value="ECO:0007669"/>
    <property type="project" value="UniProtKB-SubCell"/>
</dbReference>
<protein>
    <submittedName>
        <fullName evidence="4">Ion transport domain-containing protein</fullName>
    </submittedName>
</protein>
<reference evidence="2" key="1">
    <citation type="submission" date="2022-10" db="EMBL/GenBank/DDBJ databases">
        <authorList>
            <person name="Chen Y."/>
            <person name="Dougan E. K."/>
            <person name="Chan C."/>
            <person name="Rhodes N."/>
            <person name="Thang M."/>
        </authorList>
    </citation>
    <scope>NUCLEOTIDE SEQUENCE</scope>
</reference>
<keyword evidence="1" id="KW-0472">Membrane</keyword>
<dbReference type="EMBL" id="CAMXCT030000459">
    <property type="protein sequence ID" value="CAL4766439.1"/>
    <property type="molecule type" value="Genomic_DNA"/>
</dbReference>
<dbReference type="InterPro" id="IPR036770">
    <property type="entry name" value="Ankyrin_rpt-contain_sf"/>
</dbReference>
<keyword evidence="1" id="KW-1133">Transmembrane helix</keyword>
<evidence type="ECO:0000313" key="2">
    <source>
        <dbReference type="EMBL" id="CAI3979127.1"/>
    </source>
</evidence>
<dbReference type="SUPFAM" id="SSF48403">
    <property type="entry name" value="Ankyrin repeat"/>
    <property type="match status" value="1"/>
</dbReference>
<keyword evidence="5" id="KW-1185">Reference proteome</keyword>
<dbReference type="AlphaFoldDB" id="A0A9P1BT37"/>
<comment type="caution">
    <text evidence="2">The sequence shown here is derived from an EMBL/GenBank/DDBJ whole genome shotgun (WGS) entry which is preliminary data.</text>
</comment>
<dbReference type="GO" id="GO:0005216">
    <property type="term" value="F:monoatomic ion channel activity"/>
    <property type="evidence" value="ECO:0007669"/>
    <property type="project" value="InterPro"/>
</dbReference>